<dbReference type="GO" id="GO:0032977">
    <property type="term" value="F:membrane insertase activity"/>
    <property type="evidence" value="ECO:0007669"/>
    <property type="project" value="InterPro"/>
</dbReference>
<dbReference type="GO" id="GO:0032979">
    <property type="term" value="P:protein insertion into mitochondrial inner membrane from matrix"/>
    <property type="evidence" value="ECO:0007669"/>
    <property type="project" value="TreeGrafter"/>
</dbReference>
<evidence type="ECO:0000313" key="8">
    <source>
        <dbReference type="EMBL" id="JAG30192.1"/>
    </source>
</evidence>
<gene>
    <name evidence="7" type="primary">OXA1L_2</name>
    <name evidence="8" type="synonym">OXA1L_3</name>
    <name evidence="7" type="ORF">CM83_10220</name>
    <name evidence="8" type="ORF">CM83_10223</name>
</gene>
<keyword evidence="3 5" id="KW-1133">Transmembrane helix</keyword>
<feature type="chain" id="PRO_5007390021" evidence="6">
    <location>
        <begin position="19"/>
        <end position="192"/>
    </location>
</feature>
<sequence length="192" mass="22198">MTGITLPITISMFLLLNGILHNPHLLQSLQSDIISSYIIERDPTYILPTIAAGTTLATAELNSNMSVSATVQKYLKFAIRTLTLVSIYITSYFPIGLFVYWIPNSVLSLLWLLIQRQPSYRRYFNLPTQDEIVKLQTDDKLASQFLQSAERNIQLVDYSTPPIYAQKYPKQDIIFFHDRKSKEIQKHNSRRR</sequence>
<reference evidence="7" key="2">
    <citation type="submission" date="2014-07" db="EMBL/GenBank/DDBJ databases">
        <authorList>
            <person name="Hull J."/>
        </authorList>
    </citation>
    <scope>NUCLEOTIDE SEQUENCE</scope>
</reference>
<keyword evidence="4 5" id="KW-0472">Membrane</keyword>
<reference evidence="7" key="1">
    <citation type="journal article" date="2014" name="PLoS ONE">
        <title>Transcriptome-Based Identification of ABC Transporters in the Western Tarnished Plant Bug Lygus hesperus.</title>
        <authorList>
            <person name="Hull J.J."/>
            <person name="Chaney K."/>
            <person name="Geib S.M."/>
            <person name="Fabrick J.A."/>
            <person name="Brent C.S."/>
            <person name="Walsh D."/>
            <person name="Lavine L.C."/>
        </authorList>
    </citation>
    <scope>NUCLEOTIDE SEQUENCE</scope>
</reference>
<keyword evidence="6" id="KW-0732">Signal</keyword>
<protein>
    <submittedName>
        <fullName evidence="7">Mitochondrial inner membrane protein OXA1L</fullName>
    </submittedName>
</protein>
<dbReference type="EMBL" id="GBHO01013414">
    <property type="protein sequence ID" value="JAG30190.1"/>
    <property type="molecule type" value="Transcribed_RNA"/>
</dbReference>
<dbReference type="PANTHER" id="PTHR12428">
    <property type="entry name" value="OXA1"/>
    <property type="match status" value="1"/>
</dbReference>
<organism evidence="7">
    <name type="scientific">Lygus hesperus</name>
    <name type="common">Western plant bug</name>
    <dbReference type="NCBI Taxonomy" id="30085"/>
    <lineage>
        <taxon>Eukaryota</taxon>
        <taxon>Metazoa</taxon>
        <taxon>Ecdysozoa</taxon>
        <taxon>Arthropoda</taxon>
        <taxon>Hexapoda</taxon>
        <taxon>Insecta</taxon>
        <taxon>Pterygota</taxon>
        <taxon>Neoptera</taxon>
        <taxon>Paraneoptera</taxon>
        <taxon>Hemiptera</taxon>
        <taxon>Heteroptera</taxon>
        <taxon>Panheteroptera</taxon>
        <taxon>Cimicomorpha</taxon>
        <taxon>Miridae</taxon>
        <taxon>Mirini</taxon>
        <taxon>Lygus</taxon>
    </lineage>
</organism>
<evidence type="ECO:0000256" key="2">
    <source>
        <dbReference type="ARBA" id="ARBA00022692"/>
    </source>
</evidence>
<evidence type="ECO:0000256" key="1">
    <source>
        <dbReference type="ARBA" id="ARBA00004141"/>
    </source>
</evidence>
<keyword evidence="2 5" id="KW-0812">Transmembrane</keyword>
<evidence type="ECO:0000256" key="5">
    <source>
        <dbReference type="SAM" id="Phobius"/>
    </source>
</evidence>
<feature type="signal peptide" evidence="6">
    <location>
        <begin position="1"/>
        <end position="18"/>
    </location>
</feature>
<evidence type="ECO:0000256" key="6">
    <source>
        <dbReference type="SAM" id="SignalP"/>
    </source>
</evidence>
<feature type="transmembrane region" description="Helical" evidence="5">
    <location>
        <begin position="97"/>
        <end position="114"/>
    </location>
</feature>
<dbReference type="EMBL" id="GBHO01013412">
    <property type="protein sequence ID" value="JAG30192.1"/>
    <property type="molecule type" value="Transcribed_RNA"/>
</dbReference>
<evidence type="ECO:0000256" key="3">
    <source>
        <dbReference type="ARBA" id="ARBA00022989"/>
    </source>
</evidence>
<comment type="subcellular location">
    <subcellularLocation>
        <location evidence="1">Membrane</location>
        <topology evidence="1">Multi-pass membrane protein</topology>
    </subcellularLocation>
</comment>
<accession>A0A0A9YKZ9</accession>
<evidence type="ECO:0000256" key="4">
    <source>
        <dbReference type="ARBA" id="ARBA00023136"/>
    </source>
</evidence>
<dbReference type="GO" id="GO:0005743">
    <property type="term" value="C:mitochondrial inner membrane"/>
    <property type="evidence" value="ECO:0007669"/>
    <property type="project" value="TreeGrafter"/>
</dbReference>
<name>A0A0A9YKZ9_LYGHE</name>
<proteinExistence type="predicted"/>
<dbReference type="PANTHER" id="PTHR12428:SF65">
    <property type="entry name" value="CYTOCHROME C OXIDASE ASSEMBLY PROTEIN COX18, MITOCHONDRIAL"/>
    <property type="match status" value="1"/>
</dbReference>
<dbReference type="InterPro" id="IPR001708">
    <property type="entry name" value="YidC/ALB3/OXA1/COX18"/>
</dbReference>
<evidence type="ECO:0000313" key="7">
    <source>
        <dbReference type="EMBL" id="JAG30190.1"/>
    </source>
</evidence>
<dbReference type="AlphaFoldDB" id="A0A0A9YKZ9"/>